<evidence type="ECO:0000313" key="2">
    <source>
        <dbReference type="Proteomes" id="UP000325313"/>
    </source>
</evidence>
<protein>
    <submittedName>
        <fullName evidence="1">Uncharacterized protein</fullName>
    </submittedName>
</protein>
<evidence type="ECO:0000313" key="1">
    <source>
        <dbReference type="EMBL" id="KAA1100345.1"/>
    </source>
</evidence>
<sequence>MSLPARSGLSCEIPTEIKNFQHVIFIPRQIGKAKSEPIRPTPATRNCRSGLYSPFFFKQEFWSNSFKDSEASLIASAHIIRYFLDE</sequence>
<organism evidence="1 2">
    <name type="scientific">Puccinia graminis f. sp. tritici</name>
    <dbReference type="NCBI Taxonomy" id="56615"/>
    <lineage>
        <taxon>Eukaryota</taxon>
        <taxon>Fungi</taxon>
        <taxon>Dikarya</taxon>
        <taxon>Basidiomycota</taxon>
        <taxon>Pucciniomycotina</taxon>
        <taxon>Pucciniomycetes</taxon>
        <taxon>Pucciniales</taxon>
        <taxon>Pucciniaceae</taxon>
        <taxon>Puccinia</taxon>
    </lineage>
</organism>
<proteinExistence type="predicted"/>
<accession>A0A5B0PFH3</accession>
<dbReference type="EMBL" id="VDEP01000341">
    <property type="protein sequence ID" value="KAA1100345.1"/>
    <property type="molecule type" value="Genomic_DNA"/>
</dbReference>
<comment type="caution">
    <text evidence="1">The sequence shown here is derived from an EMBL/GenBank/DDBJ whole genome shotgun (WGS) entry which is preliminary data.</text>
</comment>
<dbReference type="Proteomes" id="UP000325313">
    <property type="component" value="Unassembled WGS sequence"/>
</dbReference>
<dbReference type="AlphaFoldDB" id="A0A5B0PFH3"/>
<name>A0A5B0PFH3_PUCGR</name>
<reference evidence="1 2" key="1">
    <citation type="submission" date="2019-05" db="EMBL/GenBank/DDBJ databases">
        <title>Emergence of the Ug99 lineage of the wheat stem rust pathogen through somatic hybridization.</title>
        <authorList>
            <person name="Li F."/>
            <person name="Upadhyaya N.M."/>
            <person name="Sperschneider J."/>
            <person name="Matny O."/>
            <person name="Nguyen-Phuc H."/>
            <person name="Mago R."/>
            <person name="Raley C."/>
            <person name="Miller M.E."/>
            <person name="Silverstein K.A.T."/>
            <person name="Henningsen E."/>
            <person name="Hirsch C.D."/>
            <person name="Visser B."/>
            <person name="Pretorius Z.A."/>
            <person name="Steffenson B.J."/>
            <person name="Schwessinger B."/>
            <person name="Dodds P.N."/>
            <person name="Figueroa M."/>
        </authorList>
    </citation>
    <scope>NUCLEOTIDE SEQUENCE [LARGE SCALE GENOMIC DNA]</scope>
    <source>
        <strain evidence="1 2">Ug99</strain>
    </source>
</reference>
<gene>
    <name evidence="1" type="ORF">PGTUg99_020767</name>
</gene>